<dbReference type="InterPro" id="IPR006593">
    <property type="entry name" value="Cyt_b561/ferric_Rdtase_TM"/>
</dbReference>
<evidence type="ECO:0000256" key="11">
    <source>
        <dbReference type="SAM" id="Phobius"/>
    </source>
</evidence>
<accession>A0AAD5T830</accession>
<keyword evidence="5 11" id="KW-0812">Transmembrane</keyword>
<dbReference type="Gene3D" id="1.20.120.1770">
    <property type="match status" value="1"/>
</dbReference>
<evidence type="ECO:0000256" key="4">
    <source>
        <dbReference type="ARBA" id="ARBA00022617"/>
    </source>
</evidence>
<evidence type="ECO:0000256" key="5">
    <source>
        <dbReference type="ARBA" id="ARBA00022692"/>
    </source>
</evidence>
<evidence type="ECO:0000259" key="13">
    <source>
        <dbReference type="SMART" id="SM00665"/>
    </source>
</evidence>
<feature type="transmembrane region" description="Helical" evidence="11">
    <location>
        <begin position="240"/>
        <end position="260"/>
    </location>
</feature>
<dbReference type="GO" id="GO:0016020">
    <property type="term" value="C:membrane"/>
    <property type="evidence" value="ECO:0007669"/>
    <property type="project" value="UniProtKB-SubCell"/>
</dbReference>
<evidence type="ECO:0000256" key="10">
    <source>
        <dbReference type="ARBA" id="ARBA00023136"/>
    </source>
</evidence>
<evidence type="ECO:0000313" key="15">
    <source>
        <dbReference type="Proteomes" id="UP001211907"/>
    </source>
</evidence>
<dbReference type="PANTHER" id="PTHR15422">
    <property type="entry name" value="OS05G0565100 PROTEIN"/>
    <property type="match status" value="1"/>
</dbReference>
<evidence type="ECO:0000313" key="14">
    <source>
        <dbReference type="EMBL" id="KAJ3136339.1"/>
    </source>
</evidence>
<comment type="cofactor">
    <cofactor evidence="1">
        <name>heme b</name>
        <dbReference type="ChEBI" id="CHEBI:60344"/>
    </cofactor>
</comment>
<comment type="caution">
    <text evidence="14">The sequence shown here is derived from an EMBL/GenBank/DDBJ whole genome shotgun (WGS) entry which is preliminary data.</text>
</comment>
<dbReference type="EMBL" id="JADGJH010000142">
    <property type="protein sequence ID" value="KAJ3136339.1"/>
    <property type="molecule type" value="Genomic_DNA"/>
</dbReference>
<feature type="transmembrane region" description="Helical" evidence="11">
    <location>
        <begin position="326"/>
        <end position="349"/>
    </location>
</feature>
<feature type="transmembrane region" description="Helical" evidence="11">
    <location>
        <begin position="390"/>
        <end position="409"/>
    </location>
</feature>
<evidence type="ECO:0000256" key="2">
    <source>
        <dbReference type="ARBA" id="ARBA00004141"/>
    </source>
</evidence>
<keyword evidence="7" id="KW-0249">Electron transport</keyword>
<evidence type="ECO:0000256" key="8">
    <source>
        <dbReference type="ARBA" id="ARBA00022989"/>
    </source>
</evidence>
<feature type="domain" description="Cytochrome b561" evidence="13">
    <location>
        <begin position="240"/>
        <end position="382"/>
    </location>
</feature>
<evidence type="ECO:0000256" key="3">
    <source>
        <dbReference type="ARBA" id="ARBA00022448"/>
    </source>
</evidence>
<feature type="signal peptide" evidence="12">
    <location>
        <begin position="1"/>
        <end position="19"/>
    </location>
</feature>
<proteinExistence type="predicted"/>
<dbReference type="AlphaFoldDB" id="A0AAD5T830"/>
<comment type="subcellular location">
    <subcellularLocation>
        <location evidence="2">Membrane</location>
        <topology evidence="2">Multi-pass membrane protein</topology>
    </subcellularLocation>
</comment>
<dbReference type="GO" id="GO:0046872">
    <property type="term" value="F:metal ion binding"/>
    <property type="evidence" value="ECO:0007669"/>
    <property type="project" value="UniProtKB-KW"/>
</dbReference>
<keyword evidence="6" id="KW-0479">Metal-binding</keyword>
<dbReference type="GO" id="GO:0140575">
    <property type="term" value="F:transmembrane monodehydroascorbate reductase activity"/>
    <property type="evidence" value="ECO:0007669"/>
    <property type="project" value="InterPro"/>
</dbReference>
<keyword evidence="8 11" id="KW-1133">Transmembrane helix</keyword>
<feature type="chain" id="PRO_5042054000" description="Cytochrome b561 domain-containing protein" evidence="12">
    <location>
        <begin position="20"/>
        <end position="452"/>
    </location>
</feature>
<dbReference type="GO" id="GO:0020037">
    <property type="term" value="F:heme binding"/>
    <property type="evidence" value="ECO:0007669"/>
    <property type="project" value="TreeGrafter"/>
</dbReference>
<protein>
    <recommendedName>
        <fullName evidence="13">Cytochrome b561 domain-containing protein</fullName>
    </recommendedName>
</protein>
<dbReference type="CDD" id="cd08760">
    <property type="entry name" value="Cyt_b561_FRRS1_like"/>
    <property type="match status" value="1"/>
</dbReference>
<dbReference type="SMART" id="SM00665">
    <property type="entry name" value="B561"/>
    <property type="match status" value="1"/>
</dbReference>
<reference evidence="14" key="1">
    <citation type="submission" date="2020-05" db="EMBL/GenBank/DDBJ databases">
        <title>Phylogenomic resolution of chytrid fungi.</title>
        <authorList>
            <person name="Stajich J.E."/>
            <person name="Amses K."/>
            <person name="Simmons R."/>
            <person name="Seto K."/>
            <person name="Myers J."/>
            <person name="Bonds A."/>
            <person name="Quandt C.A."/>
            <person name="Barry K."/>
            <person name="Liu P."/>
            <person name="Grigoriev I."/>
            <person name="Longcore J.E."/>
            <person name="James T.Y."/>
        </authorList>
    </citation>
    <scope>NUCLEOTIDE SEQUENCE</scope>
    <source>
        <strain evidence="14">JEL0513</strain>
    </source>
</reference>
<dbReference type="InterPro" id="IPR045150">
    <property type="entry name" value="CYB561D1/2"/>
</dbReference>
<feature type="transmembrane region" description="Helical" evidence="11">
    <location>
        <begin position="361"/>
        <end position="384"/>
    </location>
</feature>
<keyword evidence="10 11" id="KW-0472">Membrane</keyword>
<keyword evidence="3" id="KW-0813">Transport</keyword>
<dbReference type="Proteomes" id="UP001211907">
    <property type="component" value="Unassembled WGS sequence"/>
</dbReference>
<dbReference type="PANTHER" id="PTHR15422:SF24">
    <property type="entry name" value="DOMON RELATED DOMAIN-CONTAINING PROTEIN"/>
    <property type="match status" value="1"/>
</dbReference>
<evidence type="ECO:0000256" key="12">
    <source>
        <dbReference type="SAM" id="SignalP"/>
    </source>
</evidence>
<gene>
    <name evidence="14" type="ORF">HK100_001880</name>
</gene>
<feature type="transmembrane region" description="Helical" evidence="11">
    <location>
        <begin position="272"/>
        <end position="294"/>
    </location>
</feature>
<keyword evidence="4" id="KW-0349">Heme</keyword>
<evidence type="ECO:0000256" key="9">
    <source>
        <dbReference type="ARBA" id="ARBA00023004"/>
    </source>
</evidence>
<evidence type="ECO:0000256" key="1">
    <source>
        <dbReference type="ARBA" id="ARBA00001970"/>
    </source>
</evidence>
<evidence type="ECO:0000256" key="6">
    <source>
        <dbReference type="ARBA" id="ARBA00022723"/>
    </source>
</evidence>
<keyword evidence="12" id="KW-0732">Signal</keyword>
<evidence type="ECO:0000256" key="7">
    <source>
        <dbReference type="ARBA" id="ARBA00022982"/>
    </source>
</evidence>
<keyword evidence="15" id="KW-1185">Reference proteome</keyword>
<organism evidence="14 15">
    <name type="scientific">Physocladia obscura</name>
    <dbReference type="NCBI Taxonomy" id="109957"/>
    <lineage>
        <taxon>Eukaryota</taxon>
        <taxon>Fungi</taxon>
        <taxon>Fungi incertae sedis</taxon>
        <taxon>Chytridiomycota</taxon>
        <taxon>Chytridiomycota incertae sedis</taxon>
        <taxon>Chytridiomycetes</taxon>
        <taxon>Chytridiales</taxon>
        <taxon>Chytriomycetaceae</taxon>
        <taxon>Physocladia</taxon>
    </lineage>
</organism>
<keyword evidence="9" id="KW-0408">Iron</keyword>
<sequence>MKVERLLLGVAVYSLAAVAVSVLRQCVDDARTLCLGLSHAGGQMDSVVVTLQTRFKLFAAVSFGASSMRTQGEYSVYVGWPTQQQEQSQDNTDKRIDKLAERPVYVSRRTLVGQRMPVFKEEIPQTQTPPAVVATLSPSDFALEFSFPVPTSLLSLAKKQQISCIYAVGGWPSSDVQFLPSADSDFPFHSKKGSFILRDIHALFNLTPSASTIENIDEKIEETVAQDDSVSGTKINYVAIHGYLMTFAWAILTPAAVFTARYLKNSLGHTWYILHKWIFVIGVFTTNIIAFVVLKFAETQSIASTVLTARHNDEPNTFSGIVHKSVGILVVIFGLPLQIILGYVINYLFRQSRTFIPWYDILHHYAGRVISILALLNIFFGLLYYEAFPWVILCYVVYIIGVACAFWYYGEKIHGGAVHHLSDSSKNPNESFIYNPVVNNETDQISDEFEME</sequence>
<name>A0AAD5T830_9FUNG</name>